<dbReference type="Gene3D" id="1.10.260.40">
    <property type="entry name" value="lambda repressor-like DNA-binding domains"/>
    <property type="match status" value="1"/>
</dbReference>
<dbReference type="SUPFAM" id="SSF53822">
    <property type="entry name" value="Periplasmic binding protein-like I"/>
    <property type="match status" value="1"/>
</dbReference>
<dbReference type="Pfam" id="PF13377">
    <property type="entry name" value="Peripla_BP_3"/>
    <property type="match status" value="1"/>
</dbReference>
<dbReference type="RefSeq" id="WP_136427708.1">
    <property type="nucleotide sequence ID" value="NZ_SSSM01000005.1"/>
</dbReference>
<keyword evidence="1" id="KW-0805">Transcription regulation</keyword>
<dbReference type="CDD" id="cd01392">
    <property type="entry name" value="HTH_LacI"/>
    <property type="match status" value="1"/>
</dbReference>
<dbReference type="Proteomes" id="UP000309133">
    <property type="component" value="Unassembled WGS sequence"/>
</dbReference>
<comment type="caution">
    <text evidence="5">The sequence shown here is derived from an EMBL/GenBank/DDBJ whole genome shotgun (WGS) entry which is preliminary data.</text>
</comment>
<dbReference type="PANTHER" id="PTHR30146:SF109">
    <property type="entry name" value="HTH-TYPE TRANSCRIPTIONAL REGULATOR GALS"/>
    <property type="match status" value="1"/>
</dbReference>
<dbReference type="GO" id="GO:0003700">
    <property type="term" value="F:DNA-binding transcription factor activity"/>
    <property type="evidence" value="ECO:0007669"/>
    <property type="project" value="TreeGrafter"/>
</dbReference>
<evidence type="ECO:0000256" key="2">
    <source>
        <dbReference type="ARBA" id="ARBA00023125"/>
    </source>
</evidence>
<dbReference type="SUPFAM" id="SSF47413">
    <property type="entry name" value="lambda repressor-like DNA-binding domains"/>
    <property type="match status" value="1"/>
</dbReference>
<dbReference type="EMBL" id="SSSM01000005">
    <property type="protein sequence ID" value="THG29378.1"/>
    <property type="molecule type" value="Genomic_DNA"/>
</dbReference>
<dbReference type="Gene3D" id="3.40.50.2300">
    <property type="match status" value="2"/>
</dbReference>
<dbReference type="InterPro" id="IPR028082">
    <property type="entry name" value="Peripla_BP_I"/>
</dbReference>
<keyword evidence="6" id="KW-1185">Reference proteome</keyword>
<dbReference type="CDD" id="cd06267">
    <property type="entry name" value="PBP1_LacI_sugar_binding-like"/>
    <property type="match status" value="1"/>
</dbReference>
<proteinExistence type="predicted"/>
<dbReference type="OrthoDB" id="4268837at2"/>
<evidence type="ECO:0000256" key="1">
    <source>
        <dbReference type="ARBA" id="ARBA00023015"/>
    </source>
</evidence>
<sequence>MPRDPASTAPTLEEVAALAGVSRSTVSRVVNRSPHVTDEAVLAVEEAIGRLGYVPNRAARSLASRKTHVVALVVPESTAKVFADPFFASVVQGIALYLADTDYTLNLLIASETDSNKIKRYLLGGNVDGALVVSHHSGDHSFANIGQSLPVVFGGRPLLEDIVDSYYVDVDNAGGARAVTQHLIESGRRRIATITGPLDMPPGVDRLSGWLSAVRGADLPDDLIEQADFTLAEATAAMRRILDRDPDVDAVFAASDQMAAGALTALRERGRRVPEDVAVAGFDGDYFSETSSPPLTTISQPATELGAKMAEVLVELMAGREVRRVTMMPTELVVRASTGS</sequence>
<reference evidence="5 6" key="1">
    <citation type="submission" date="2019-04" db="EMBL/GenBank/DDBJ databases">
        <authorList>
            <person name="Jiang L."/>
        </authorList>
    </citation>
    <scope>NUCLEOTIDE SEQUENCE [LARGE SCALE GENOMIC DNA]</scope>
    <source>
        <strain evidence="5 6">YIM 131853</strain>
    </source>
</reference>
<evidence type="ECO:0000313" key="5">
    <source>
        <dbReference type="EMBL" id="THG29378.1"/>
    </source>
</evidence>
<keyword evidence="3" id="KW-0804">Transcription</keyword>
<dbReference type="PROSITE" id="PS50932">
    <property type="entry name" value="HTH_LACI_2"/>
    <property type="match status" value="1"/>
</dbReference>
<feature type="domain" description="HTH lacI-type" evidence="4">
    <location>
        <begin position="10"/>
        <end position="64"/>
    </location>
</feature>
<evidence type="ECO:0000259" key="4">
    <source>
        <dbReference type="PROSITE" id="PS50932"/>
    </source>
</evidence>
<evidence type="ECO:0000256" key="3">
    <source>
        <dbReference type="ARBA" id="ARBA00023163"/>
    </source>
</evidence>
<dbReference type="GO" id="GO:0000976">
    <property type="term" value="F:transcription cis-regulatory region binding"/>
    <property type="evidence" value="ECO:0007669"/>
    <property type="project" value="TreeGrafter"/>
</dbReference>
<protein>
    <submittedName>
        <fullName evidence="5">LacI family transcriptional regulator</fullName>
    </submittedName>
</protein>
<evidence type="ECO:0000313" key="6">
    <source>
        <dbReference type="Proteomes" id="UP000309133"/>
    </source>
</evidence>
<dbReference type="AlphaFoldDB" id="A0A4S4FHB5"/>
<dbReference type="PANTHER" id="PTHR30146">
    <property type="entry name" value="LACI-RELATED TRANSCRIPTIONAL REPRESSOR"/>
    <property type="match status" value="1"/>
</dbReference>
<dbReference type="SMART" id="SM00354">
    <property type="entry name" value="HTH_LACI"/>
    <property type="match status" value="1"/>
</dbReference>
<keyword evidence="2" id="KW-0238">DNA-binding</keyword>
<dbReference type="InterPro" id="IPR046335">
    <property type="entry name" value="LacI/GalR-like_sensor"/>
</dbReference>
<gene>
    <name evidence="5" type="ORF">E6C64_11735</name>
</gene>
<dbReference type="PRINTS" id="PR00036">
    <property type="entry name" value="HTHLACI"/>
</dbReference>
<organism evidence="5 6">
    <name type="scientific">Naasia lichenicola</name>
    <dbReference type="NCBI Taxonomy" id="2565933"/>
    <lineage>
        <taxon>Bacteria</taxon>
        <taxon>Bacillati</taxon>
        <taxon>Actinomycetota</taxon>
        <taxon>Actinomycetes</taxon>
        <taxon>Micrococcales</taxon>
        <taxon>Microbacteriaceae</taxon>
        <taxon>Naasia</taxon>
    </lineage>
</organism>
<dbReference type="InterPro" id="IPR010982">
    <property type="entry name" value="Lambda_DNA-bd_dom_sf"/>
</dbReference>
<dbReference type="InterPro" id="IPR000843">
    <property type="entry name" value="HTH_LacI"/>
</dbReference>
<accession>A0A4S4FHB5</accession>
<dbReference type="Pfam" id="PF00356">
    <property type="entry name" value="LacI"/>
    <property type="match status" value="1"/>
</dbReference>
<name>A0A4S4FHB5_9MICO</name>
<dbReference type="PROSITE" id="PS00356">
    <property type="entry name" value="HTH_LACI_1"/>
    <property type="match status" value="1"/>
</dbReference>